<reference evidence="2" key="1">
    <citation type="submission" date="2019-08" db="EMBL/GenBank/DDBJ databases">
        <authorList>
            <person name="Kucharzyk K."/>
            <person name="Murdoch R.W."/>
            <person name="Higgins S."/>
            <person name="Loffler F."/>
        </authorList>
    </citation>
    <scope>NUCLEOTIDE SEQUENCE</scope>
</reference>
<protein>
    <submittedName>
        <fullName evidence="2">Uncharacterized protein</fullName>
    </submittedName>
</protein>
<accession>A0A645CW29</accession>
<sequence>MPHEHVALELARRLKGDVYHNQHAGCAKRAALVKATQHELRQDRDHREEERTEQREASGDLSKIIARRLAGADTRDEAAVLLQILRHFDRIERHARIEETEADDQKRIDDVVNRAAGAHVRFIERIERAVRPELGKHARELEEREREDQRQNAVGVRLDRQIGALPTIHLAADNALCILHGDAALCLIHMRDQRDKADNQNGKHQQFPNGKRANKELFAEVDERLGYARNDGCKDQHRNAVANAILGDALAEPHQECGTSG</sequence>
<dbReference type="EMBL" id="VSSQ01030725">
    <property type="protein sequence ID" value="MPM81360.1"/>
    <property type="molecule type" value="Genomic_DNA"/>
</dbReference>
<evidence type="ECO:0000256" key="1">
    <source>
        <dbReference type="SAM" id="MobiDB-lite"/>
    </source>
</evidence>
<proteinExistence type="predicted"/>
<dbReference type="AntiFam" id="ANF00155">
    <property type="entry name" value="Shadow ORF (opposite secY)"/>
</dbReference>
<organism evidence="2">
    <name type="scientific">bioreactor metagenome</name>
    <dbReference type="NCBI Taxonomy" id="1076179"/>
    <lineage>
        <taxon>unclassified sequences</taxon>
        <taxon>metagenomes</taxon>
        <taxon>ecological metagenomes</taxon>
    </lineage>
</organism>
<comment type="caution">
    <text evidence="2">The sequence shown here is derived from an EMBL/GenBank/DDBJ whole genome shotgun (WGS) entry which is preliminary data.</text>
</comment>
<feature type="region of interest" description="Disordered" evidence="1">
    <location>
        <begin position="37"/>
        <end position="59"/>
    </location>
</feature>
<dbReference type="AlphaFoldDB" id="A0A645CW29"/>
<evidence type="ECO:0000313" key="2">
    <source>
        <dbReference type="EMBL" id="MPM81360.1"/>
    </source>
</evidence>
<gene>
    <name evidence="2" type="ORF">SDC9_128413</name>
</gene>
<feature type="compositionally biased region" description="Basic and acidic residues" evidence="1">
    <location>
        <begin position="37"/>
        <end position="58"/>
    </location>
</feature>
<name>A0A645CW29_9ZZZZ</name>